<keyword evidence="10" id="KW-0159">Chromosome partition</keyword>
<keyword evidence="7" id="KW-0132">Cell division</keyword>
<evidence type="ECO:0000256" key="15">
    <source>
        <dbReference type="ARBA" id="ARBA00023306"/>
    </source>
</evidence>
<evidence type="ECO:0000313" key="21">
    <source>
        <dbReference type="Proteomes" id="UP000030653"/>
    </source>
</evidence>
<evidence type="ECO:0000256" key="8">
    <source>
        <dbReference type="ARBA" id="ARBA00022701"/>
    </source>
</evidence>
<dbReference type="GO" id="GO:0042729">
    <property type="term" value="C:DASH complex"/>
    <property type="evidence" value="ECO:0007669"/>
    <property type="project" value="InterPro"/>
</dbReference>
<proteinExistence type="inferred from homology"/>
<dbReference type="STRING" id="1858805.M5G6E6"/>
<evidence type="ECO:0000256" key="2">
    <source>
        <dbReference type="ARBA" id="ARBA00004186"/>
    </source>
</evidence>
<dbReference type="GO" id="GO:0007059">
    <property type="term" value="P:chromosome segregation"/>
    <property type="evidence" value="ECO:0007669"/>
    <property type="project" value="UniProtKB-KW"/>
</dbReference>
<dbReference type="Proteomes" id="UP000030653">
    <property type="component" value="Unassembled WGS sequence"/>
</dbReference>
<evidence type="ECO:0000256" key="17">
    <source>
        <dbReference type="ARBA" id="ARBA00044152"/>
    </source>
</evidence>
<accession>M5G6E6</accession>
<protein>
    <recommendedName>
        <fullName evidence="17">DASH complex subunit DUO1</fullName>
    </recommendedName>
    <alternativeName>
        <fullName evidence="18">Outer kinetochore protein DUO1</fullName>
    </alternativeName>
</protein>
<comment type="subcellular location">
    <subcellularLocation>
        <location evidence="3">Chromosome</location>
        <location evidence="3">Centromere</location>
        <location evidence="3">Kinetochore</location>
    </subcellularLocation>
    <subcellularLocation>
        <location evidence="2">Cytoplasm</location>
        <location evidence="2">Cytoskeleton</location>
        <location evidence="2">Spindle</location>
    </subcellularLocation>
    <subcellularLocation>
        <location evidence="1">Nucleus</location>
    </subcellularLocation>
</comment>
<keyword evidence="16" id="KW-0137">Centromere</keyword>
<keyword evidence="14" id="KW-0539">Nucleus</keyword>
<dbReference type="HOGENOM" id="CLU_959850_0_0_1"/>
<keyword evidence="11" id="KW-0995">Kinetochore</keyword>
<evidence type="ECO:0000256" key="11">
    <source>
        <dbReference type="ARBA" id="ARBA00022838"/>
    </source>
</evidence>
<keyword evidence="8" id="KW-0493">Microtubule</keyword>
<dbReference type="GO" id="GO:0072686">
    <property type="term" value="C:mitotic spindle"/>
    <property type="evidence" value="ECO:0007669"/>
    <property type="project" value="InterPro"/>
</dbReference>
<organism evidence="20 21">
    <name type="scientific">Dacryopinax primogenitus (strain DJM 731)</name>
    <name type="common">Brown rot fungus</name>
    <dbReference type="NCBI Taxonomy" id="1858805"/>
    <lineage>
        <taxon>Eukaryota</taxon>
        <taxon>Fungi</taxon>
        <taxon>Dikarya</taxon>
        <taxon>Basidiomycota</taxon>
        <taxon>Agaricomycotina</taxon>
        <taxon>Dacrymycetes</taxon>
        <taxon>Dacrymycetales</taxon>
        <taxon>Dacrymycetaceae</taxon>
        <taxon>Dacryopinax</taxon>
    </lineage>
</organism>
<feature type="region of interest" description="Disordered" evidence="19">
    <location>
        <begin position="196"/>
        <end position="290"/>
    </location>
</feature>
<evidence type="ECO:0000256" key="1">
    <source>
        <dbReference type="ARBA" id="ARBA00004123"/>
    </source>
</evidence>
<dbReference type="RefSeq" id="XP_040631158.1">
    <property type="nucleotide sequence ID" value="XM_040768076.1"/>
</dbReference>
<evidence type="ECO:0000256" key="18">
    <source>
        <dbReference type="ARBA" id="ARBA00044358"/>
    </source>
</evidence>
<dbReference type="GeneID" id="63683138"/>
<feature type="compositionally biased region" description="Low complexity" evidence="19">
    <location>
        <begin position="247"/>
        <end position="261"/>
    </location>
</feature>
<evidence type="ECO:0000256" key="16">
    <source>
        <dbReference type="ARBA" id="ARBA00023328"/>
    </source>
</evidence>
<dbReference type="EMBL" id="JH795858">
    <property type="protein sequence ID" value="EJU04264.1"/>
    <property type="molecule type" value="Genomic_DNA"/>
</dbReference>
<evidence type="ECO:0000313" key="20">
    <source>
        <dbReference type="EMBL" id="EJU04264.1"/>
    </source>
</evidence>
<keyword evidence="5" id="KW-0158">Chromosome</keyword>
<evidence type="ECO:0000256" key="10">
    <source>
        <dbReference type="ARBA" id="ARBA00022829"/>
    </source>
</evidence>
<evidence type="ECO:0000256" key="7">
    <source>
        <dbReference type="ARBA" id="ARBA00022618"/>
    </source>
</evidence>
<gene>
    <name evidence="20" type="ORF">DACRYDRAFT_105327</name>
</gene>
<dbReference type="GO" id="GO:0005874">
    <property type="term" value="C:microtubule"/>
    <property type="evidence" value="ECO:0007669"/>
    <property type="project" value="UniProtKB-KW"/>
</dbReference>
<dbReference type="GO" id="GO:0000278">
    <property type="term" value="P:mitotic cell cycle"/>
    <property type="evidence" value="ECO:0007669"/>
    <property type="project" value="InterPro"/>
</dbReference>
<name>M5G6E6_DACPD</name>
<keyword evidence="9" id="KW-0498">Mitosis</keyword>
<feature type="compositionally biased region" description="Basic and acidic residues" evidence="19">
    <location>
        <begin position="196"/>
        <end position="226"/>
    </location>
</feature>
<evidence type="ECO:0000256" key="6">
    <source>
        <dbReference type="ARBA" id="ARBA00022490"/>
    </source>
</evidence>
<dbReference type="GO" id="GO:0051301">
    <property type="term" value="P:cell division"/>
    <property type="evidence" value="ECO:0007669"/>
    <property type="project" value="UniProtKB-KW"/>
</dbReference>
<feature type="compositionally biased region" description="Basic and acidic residues" evidence="19">
    <location>
        <begin position="87"/>
        <end position="100"/>
    </location>
</feature>
<dbReference type="OrthoDB" id="5599235at2759"/>
<evidence type="ECO:0000256" key="13">
    <source>
        <dbReference type="ARBA" id="ARBA00023212"/>
    </source>
</evidence>
<feature type="compositionally biased region" description="Low complexity" evidence="19">
    <location>
        <begin position="271"/>
        <end position="280"/>
    </location>
</feature>
<dbReference type="InterPro" id="IPR013960">
    <property type="entry name" value="DASH_Duo1"/>
</dbReference>
<keyword evidence="15" id="KW-0131">Cell cycle</keyword>
<dbReference type="Pfam" id="PF08651">
    <property type="entry name" value="DASH_Duo1"/>
    <property type="match status" value="1"/>
</dbReference>
<reference evidence="20 21" key="1">
    <citation type="journal article" date="2012" name="Science">
        <title>The Paleozoic origin of enzymatic lignin decomposition reconstructed from 31 fungal genomes.</title>
        <authorList>
            <person name="Floudas D."/>
            <person name="Binder M."/>
            <person name="Riley R."/>
            <person name="Barry K."/>
            <person name="Blanchette R.A."/>
            <person name="Henrissat B."/>
            <person name="Martinez A.T."/>
            <person name="Otillar R."/>
            <person name="Spatafora J.W."/>
            <person name="Yadav J.S."/>
            <person name="Aerts A."/>
            <person name="Benoit I."/>
            <person name="Boyd A."/>
            <person name="Carlson A."/>
            <person name="Copeland A."/>
            <person name="Coutinho P.M."/>
            <person name="de Vries R.P."/>
            <person name="Ferreira P."/>
            <person name="Findley K."/>
            <person name="Foster B."/>
            <person name="Gaskell J."/>
            <person name="Glotzer D."/>
            <person name="Gorecki P."/>
            <person name="Heitman J."/>
            <person name="Hesse C."/>
            <person name="Hori C."/>
            <person name="Igarashi K."/>
            <person name="Jurgens J.A."/>
            <person name="Kallen N."/>
            <person name="Kersten P."/>
            <person name="Kohler A."/>
            <person name="Kuees U."/>
            <person name="Kumar T.K.A."/>
            <person name="Kuo A."/>
            <person name="LaButti K."/>
            <person name="Larrondo L.F."/>
            <person name="Lindquist E."/>
            <person name="Ling A."/>
            <person name="Lombard V."/>
            <person name="Lucas S."/>
            <person name="Lundell T."/>
            <person name="Martin R."/>
            <person name="McLaughlin D.J."/>
            <person name="Morgenstern I."/>
            <person name="Morin E."/>
            <person name="Murat C."/>
            <person name="Nagy L.G."/>
            <person name="Nolan M."/>
            <person name="Ohm R.A."/>
            <person name="Patyshakuliyeva A."/>
            <person name="Rokas A."/>
            <person name="Ruiz-Duenas F.J."/>
            <person name="Sabat G."/>
            <person name="Salamov A."/>
            <person name="Samejima M."/>
            <person name="Schmutz J."/>
            <person name="Slot J.C."/>
            <person name="St John F."/>
            <person name="Stenlid J."/>
            <person name="Sun H."/>
            <person name="Sun S."/>
            <person name="Syed K."/>
            <person name="Tsang A."/>
            <person name="Wiebenga A."/>
            <person name="Young D."/>
            <person name="Pisabarro A."/>
            <person name="Eastwood D.C."/>
            <person name="Martin F."/>
            <person name="Cullen D."/>
            <person name="Grigoriev I.V."/>
            <person name="Hibbett D.S."/>
        </authorList>
    </citation>
    <scope>NUCLEOTIDE SEQUENCE [LARGE SCALE GENOMIC DNA]</scope>
    <source>
        <strain evidence="20 21">DJM-731 SS1</strain>
    </source>
</reference>
<keyword evidence="13" id="KW-0206">Cytoskeleton</keyword>
<keyword evidence="21" id="KW-1185">Reference proteome</keyword>
<feature type="region of interest" description="Disordered" evidence="19">
    <location>
        <begin position="1"/>
        <end position="100"/>
    </location>
</feature>
<evidence type="ECO:0000256" key="3">
    <source>
        <dbReference type="ARBA" id="ARBA00004629"/>
    </source>
</evidence>
<dbReference type="PANTHER" id="PTHR28216">
    <property type="entry name" value="DASH COMPLEX SUBUNIT DUO1"/>
    <property type="match status" value="1"/>
</dbReference>
<evidence type="ECO:0000256" key="4">
    <source>
        <dbReference type="ARBA" id="ARBA00005366"/>
    </source>
</evidence>
<evidence type="ECO:0000256" key="14">
    <source>
        <dbReference type="ARBA" id="ARBA00023242"/>
    </source>
</evidence>
<keyword evidence="12" id="KW-0175">Coiled coil</keyword>
<keyword evidence="6" id="KW-0963">Cytoplasm</keyword>
<evidence type="ECO:0000256" key="5">
    <source>
        <dbReference type="ARBA" id="ARBA00022454"/>
    </source>
</evidence>
<evidence type="ECO:0000256" key="19">
    <source>
        <dbReference type="SAM" id="MobiDB-lite"/>
    </source>
</evidence>
<sequence length="290" mass="32138">MSLTDSPPTPHLSSQDDLVDLKDLSLSDLAGPDTPRAQKPFSLFAETPDQPPRAQAAGSDQPAASTSRLIEKSIAGKSGLQEEMDGEAERRTRGPRTNRAERLETELFELKQLNQVFSDYLTSLEAAKDHNSRLAAQVDRTNALLDKYVAILGQAQHTQELVLNPEWQGAEADELAILEQRQREHEERVRIAREEKERKEREERERLAKAEREEQEREARERKEAMGSRGRGRGVSGVRGVRGVRGTRGTTTTTAPRGRGVSSTTGDASKPRSSMMPRPSVAAGRGRARP</sequence>
<evidence type="ECO:0000256" key="9">
    <source>
        <dbReference type="ARBA" id="ARBA00022776"/>
    </source>
</evidence>
<dbReference type="AlphaFoldDB" id="M5G6E6"/>
<dbReference type="PANTHER" id="PTHR28216:SF1">
    <property type="entry name" value="DASH COMPLEX SUBUNIT DUO1"/>
    <property type="match status" value="1"/>
</dbReference>
<dbReference type="OMA" id="QWQGASQ"/>
<evidence type="ECO:0000256" key="12">
    <source>
        <dbReference type="ARBA" id="ARBA00023054"/>
    </source>
</evidence>
<comment type="similarity">
    <text evidence="4">Belongs to the DASH complex DUO1 family.</text>
</comment>